<comment type="catalytic activity">
    <reaction evidence="12">
        <text>L-prolyl-[hypoxia-inducible factor alpha subunit] + 2-oxoglutarate + O2 = trans-4-hydroxy-L-prolyl-[hypoxia-inducible factor alpha subunit] + succinate + CO2</text>
        <dbReference type="Rhea" id="RHEA:48400"/>
        <dbReference type="Rhea" id="RHEA-COMP:12093"/>
        <dbReference type="Rhea" id="RHEA-COMP:12094"/>
        <dbReference type="ChEBI" id="CHEBI:15379"/>
        <dbReference type="ChEBI" id="CHEBI:16526"/>
        <dbReference type="ChEBI" id="CHEBI:16810"/>
        <dbReference type="ChEBI" id="CHEBI:30031"/>
        <dbReference type="ChEBI" id="CHEBI:50342"/>
        <dbReference type="ChEBI" id="CHEBI:61965"/>
        <dbReference type="EC" id="1.14.11.29"/>
    </reaction>
</comment>
<feature type="compositionally biased region" description="Basic residues" evidence="14">
    <location>
        <begin position="748"/>
        <end position="758"/>
    </location>
</feature>
<dbReference type="FunFam" id="2.30.30.190:FF:000004">
    <property type="entry name" value="Putative ubiquitin carboxyl-terminal hydrolase CYLD"/>
    <property type="match status" value="1"/>
</dbReference>
<evidence type="ECO:0000256" key="8">
    <source>
        <dbReference type="ARBA" id="ARBA00022896"/>
    </source>
</evidence>
<dbReference type="Pfam" id="PF01302">
    <property type="entry name" value="CAP_GLY"/>
    <property type="match status" value="2"/>
</dbReference>
<keyword evidence="5 13" id="KW-0863">Zinc-finger</keyword>
<dbReference type="Pfam" id="PF01753">
    <property type="entry name" value="zf-MYND"/>
    <property type="match status" value="1"/>
</dbReference>
<organism evidence="19 20">
    <name type="scientific">Myodes glareolus</name>
    <name type="common">Bank vole</name>
    <name type="synonym">Clethrionomys glareolus</name>
    <dbReference type="NCBI Taxonomy" id="447135"/>
    <lineage>
        <taxon>Eukaryota</taxon>
        <taxon>Metazoa</taxon>
        <taxon>Chordata</taxon>
        <taxon>Craniata</taxon>
        <taxon>Vertebrata</taxon>
        <taxon>Euteleostomi</taxon>
        <taxon>Mammalia</taxon>
        <taxon>Eutheria</taxon>
        <taxon>Euarchontoglires</taxon>
        <taxon>Glires</taxon>
        <taxon>Rodentia</taxon>
        <taxon>Myomorpha</taxon>
        <taxon>Muroidea</taxon>
        <taxon>Cricetidae</taxon>
        <taxon>Arvicolinae</taxon>
        <taxon>Myodes</taxon>
    </lineage>
</organism>
<keyword evidence="4" id="KW-0479">Metal-binding</keyword>
<evidence type="ECO:0000256" key="13">
    <source>
        <dbReference type="PROSITE-ProRule" id="PRU00134"/>
    </source>
</evidence>
<evidence type="ECO:0000256" key="6">
    <source>
        <dbReference type="ARBA" id="ARBA00022801"/>
    </source>
</evidence>
<feature type="domain" description="MYND-type" evidence="17">
    <location>
        <begin position="834"/>
        <end position="871"/>
    </location>
</feature>
<dbReference type="SUPFAM" id="SSF54001">
    <property type="entry name" value="Cysteine proteinases"/>
    <property type="match status" value="2"/>
</dbReference>
<feature type="region of interest" description="Disordered" evidence="14">
    <location>
        <begin position="739"/>
        <end position="825"/>
    </location>
</feature>
<dbReference type="PROSITE" id="PS50245">
    <property type="entry name" value="CAP_GLY_2"/>
    <property type="match status" value="2"/>
</dbReference>
<dbReference type="InterPro" id="IPR036859">
    <property type="entry name" value="CAP-Gly_dom_sf"/>
</dbReference>
<keyword evidence="11" id="KW-0408">Iron</keyword>
<dbReference type="SMART" id="SM01052">
    <property type="entry name" value="CAP_GLY"/>
    <property type="match status" value="3"/>
</dbReference>
<keyword evidence="8" id="KW-0847">Vitamin C</keyword>
<feature type="region of interest" description="Disordered" evidence="14">
    <location>
        <begin position="363"/>
        <end position="389"/>
    </location>
</feature>
<dbReference type="GO" id="GO:0008198">
    <property type="term" value="F:ferrous iron binding"/>
    <property type="evidence" value="ECO:0007669"/>
    <property type="project" value="TreeGrafter"/>
</dbReference>
<feature type="domain" description="CAP-Gly" evidence="16">
    <location>
        <begin position="484"/>
        <end position="527"/>
    </location>
</feature>
<dbReference type="PROSITE" id="PS00972">
    <property type="entry name" value="USP_1"/>
    <property type="match status" value="1"/>
</dbReference>
<comment type="cofactor">
    <cofactor evidence="2">
        <name>L-ascorbate</name>
        <dbReference type="ChEBI" id="CHEBI:38290"/>
    </cofactor>
</comment>
<dbReference type="GO" id="GO:0008270">
    <property type="term" value="F:zinc ion binding"/>
    <property type="evidence" value="ECO:0007669"/>
    <property type="project" value="UniProtKB-KW"/>
</dbReference>
<dbReference type="InterPro" id="IPR038765">
    <property type="entry name" value="Papain-like_cys_pep_sf"/>
</dbReference>
<evidence type="ECO:0000256" key="12">
    <source>
        <dbReference type="ARBA" id="ARBA00049134"/>
    </source>
</evidence>
<name>A0AAW0HKC0_MYOGA</name>
<dbReference type="Proteomes" id="UP001488838">
    <property type="component" value="Unassembled WGS sequence"/>
</dbReference>
<dbReference type="FunFam" id="2.30.30.190:FF:000007">
    <property type="entry name" value="Putative ubiquitin carboxyl-terminal hydrolase CYLD"/>
    <property type="match status" value="1"/>
</dbReference>
<dbReference type="SUPFAM" id="SSF74924">
    <property type="entry name" value="Cap-Gly domain"/>
    <property type="match status" value="3"/>
</dbReference>
<dbReference type="Gene3D" id="2.60.120.620">
    <property type="entry name" value="q2cbj1_9rhob like domain"/>
    <property type="match status" value="1"/>
</dbReference>
<dbReference type="GO" id="GO:0005737">
    <property type="term" value="C:cytoplasm"/>
    <property type="evidence" value="ECO:0007669"/>
    <property type="project" value="TreeGrafter"/>
</dbReference>
<dbReference type="InterPro" id="IPR005123">
    <property type="entry name" value="Oxoglu/Fe-dep_dioxygenase_dom"/>
</dbReference>
<feature type="domain" description="USP" evidence="15">
    <location>
        <begin position="584"/>
        <end position="1309"/>
    </location>
</feature>
<evidence type="ECO:0000256" key="1">
    <source>
        <dbReference type="ARBA" id="ARBA00000707"/>
    </source>
</evidence>
<keyword evidence="3" id="KW-0597">Phosphoprotein</keyword>
<evidence type="ECO:0000259" key="18">
    <source>
        <dbReference type="PROSITE" id="PS51471"/>
    </source>
</evidence>
<dbReference type="GO" id="GO:0005634">
    <property type="term" value="C:nucleus"/>
    <property type="evidence" value="ECO:0007669"/>
    <property type="project" value="TreeGrafter"/>
</dbReference>
<evidence type="ECO:0000256" key="4">
    <source>
        <dbReference type="ARBA" id="ARBA00022723"/>
    </source>
</evidence>
<comment type="caution">
    <text evidence="19">The sequence shown here is derived from an EMBL/GenBank/DDBJ whole genome shotgun (WGS) entry which is preliminary data.</text>
</comment>
<dbReference type="PROSITE" id="PS01360">
    <property type="entry name" value="ZF_MYND_1"/>
    <property type="match status" value="1"/>
</dbReference>
<evidence type="ECO:0000259" key="17">
    <source>
        <dbReference type="PROSITE" id="PS50865"/>
    </source>
</evidence>
<dbReference type="InterPro" id="IPR006620">
    <property type="entry name" value="Pro_4_hyd_alph"/>
</dbReference>
<evidence type="ECO:0000256" key="9">
    <source>
        <dbReference type="ARBA" id="ARBA00022964"/>
    </source>
</evidence>
<dbReference type="InterPro" id="IPR051559">
    <property type="entry name" value="HIF_prolyl_hydroxylases"/>
</dbReference>
<dbReference type="InterPro" id="IPR018200">
    <property type="entry name" value="USP_CS"/>
</dbReference>
<dbReference type="InterPro" id="IPR000938">
    <property type="entry name" value="CAP-Gly_domain"/>
</dbReference>
<feature type="compositionally biased region" description="Low complexity" evidence="14">
    <location>
        <begin position="805"/>
        <end position="815"/>
    </location>
</feature>
<sequence>MVMKFWANFARNGSCHNEFRPMEPRGYFTFLGRTDFLSASSRMQCNKQIQKLLKVPKGSIGQYIQDCSVGHSRVPSAKGKKNQIGLQILEQPHAVLFVDEKGVVEINEKCTELLLAITNCEERLSLFRNRIRLSKGLQVDVGSPVKVQLRSGEEKFPGVRTFISKEDSFGDFLGVELLKEGRGQGFTDGAYQGKQLFQCDEDCGMFVASDKLEPIKDDDNELESDFAAPGDTVQAEPSPVEINSRVSLKVRESVESGTVIFCDVLPGIENLGYFVGVDMDNPIGNWDGRFDGVQLCSFANVESTVLLHINDIIPGSTSDPGSRSRSELFYTLNESSVDSQQQSKSKNQWYIDEVAEDPENSLTELSSDFGRSSPPPQPHSMSSSSSKNTFHSLPSINSLCSENAFHSLQFSLTKTPNTNDSIPHSTVIPLSLSVQSVMGELSSTPVQESPPLPISSGNAYGLEVGSLAEVKKNPPFYGVIRWIGQPPGLSDVLAGLELEHKRAGCTDGTFKGTRYFTCAQKKALFVKLKSCRPDSRFASLQPVSNQIERCNSLAFVGYLSKVVEENTPPKMEKKGFKIMTGKKKGIQGHYNSCYLDSTLFCLFAFSSVLDTVLLRPKEKNDVEYYSETQELLRIEIVNPLRIYGYVCATKTMKLRKILDKVDAGSGFTSGEKDAEEFLNALFHDILRVEPLLKIRSAGQKVQDCNFYQIFLEKNEKIGVPTIQQLLEWSFINSNLKFAETQPAGPARPGRHVPRRQHSLWRDAALGGPRRPRERQPRPGRAWPPAVGGGLGQAPQRSRRLPAPGPRAARPDAATASGSGGPGVLSTSERDWQYCELCGKMENLLRCGRCRNSFYCCKEHQRQGWKKHKLVCQGGEAPSAHPAPAQPRLALPPGGAPGAARALGPEASAQARSGPGPAEPNSEDPPASRSPGPERASLCPAGGGPGEALSPSGGLRPNGQTKPLPALKLALEYIVLSRTDGQLVSQKSDSSKDIRRDQITWIEDKEPGCETIGLLMNSTDDLIRHCSGKLGNYRINGQRKAMVACYPGKGTGYICHVDNPNGDGRCVTCIYYLNKDWDAKASGGILRIFPEGKAQFADIEPKFDRLLFFWSDRHNPHEVQPAYATRHAITVWYFDADERARAKCRICRGLAMFECRECYDDPQQDDDITAGKIKQFCQTCCTQVHLHPKRVNHKYHPVSLPKDLPDWDWRHGCIPSQKMELFAVLCIETSHYVAFVKYGKDDSAWLFFDSMADRDGGQNGFNIPQVTPCPEVGEYLKMSLEELHSLDSRKIRGCARRLLCDAYMCMYQSPTTSLDK</sequence>
<dbReference type="Gene3D" id="3.90.70.10">
    <property type="entry name" value="Cysteine proteinases"/>
    <property type="match status" value="2"/>
</dbReference>
<dbReference type="PANTHER" id="PTHR12907:SF4">
    <property type="entry name" value="EGL NINE HOMOLOG 1"/>
    <property type="match status" value="1"/>
</dbReference>
<dbReference type="InterPro" id="IPR002893">
    <property type="entry name" value="Znf_MYND"/>
</dbReference>
<gene>
    <name evidence="19" type="ORF">U0070_025692</name>
</gene>
<protein>
    <recommendedName>
        <fullName evidence="21">Ubiquitin carboxyl-terminal hydrolase CYLD</fullName>
    </recommendedName>
</protein>
<feature type="compositionally biased region" description="Low complexity" evidence="14">
    <location>
        <begin position="881"/>
        <end position="904"/>
    </location>
</feature>
<reference evidence="19 20" key="1">
    <citation type="journal article" date="2023" name="bioRxiv">
        <title>Conserved and derived expression patterns and positive selection on dental genes reveal complex evolutionary context of ever-growing rodent molars.</title>
        <authorList>
            <person name="Calamari Z.T."/>
            <person name="Song A."/>
            <person name="Cohen E."/>
            <person name="Akter M."/>
            <person name="Roy R.D."/>
            <person name="Hallikas O."/>
            <person name="Christensen M.M."/>
            <person name="Li P."/>
            <person name="Marangoni P."/>
            <person name="Jernvall J."/>
            <person name="Klein O.D."/>
        </authorList>
    </citation>
    <scope>NUCLEOTIDE SEQUENCE [LARGE SCALE GENOMIC DNA]</scope>
    <source>
        <strain evidence="19">V071</strain>
    </source>
</reference>
<evidence type="ECO:0008006" key="21">
    <source>
        <dbReference type="Google" id="ProtNLM"/>
    </source>
</evidence>
<dbReference type="SMART" id="SM00702">
    <property type="entry name" value="P4Hc"/>
    <property type="match status" value="1"/>
</dbReference>
<keyword evidence="20" id="KW-1185">Reference proteome</keyword>
<evidence type="ECO:0000256" key="2">
    <source>
        <dbReference type="ARBA" id="ARBA00001961"/>
    </source>
</evidence>
<dbReference type="Pfam" id="PF13640">
    <property type="entry name" value="2OG-FeII_Oxy_3"/>
    <property type="match status" value="1"/>
</dbReference>
<evidence type="ECO:0000256" key="3">
    <source>
        <dbReference type="ARBA" id="ARBA00022553"/>
    </source>
</evidence>
<evidence type="ECO:0000313" key="19">
    <source>
        <dbReference type="EMBL" id="KAK7803208.1"/>
    </source>
</evidence>
<dbReference type="GO" id="GO:0071456">
    <property type="term" value="P:cellular response to hypoxia"/>
    <property type="evidence" value="ECO:0007669"/>
    <property type="project" value="TreeGrafter"/>
</dbReference>
<evidence type="ECO:0000313" key="20">
    <source>
        <dbReference type="Proteomes" id="UP001488838"/>
    </source>
</evidence>
<feature type="region of interest" description="Disordered" evidence="14">
    <location>
        <begin position="873"/>
        <end position="960"/>
    </location>
</feature>
<proteinExistence type="predicted"/>
<keyword evidence="10" id="KW-0560">Oxidoreductase</keyword>
<dbReference type="GO" id="GO:0004843">
    <property type="term" value="F:cysteine-type deubiquitinase activity"/>
    <property type="evidence" value="ECO:0007669"/>
    <property type="project" value="UniProtKB-EC"/>
</dbReference>
<keyword evidence="7" id="KW-0862">Zinc</keyword>
<evidence type="ECO:0000256" key="5">
    <source>
        <dbReference type="ARBA" id="ARBA00022771"/>
    </source>
</evidence>
<evidence type="ECO:0000256" key="10">
    <source>
        <dbReference type="ARBA" id="ARBA00023002"/>
    </source>
</evidence>
<evidence type="ECO:0000256" key="7">
    <source>
        <dbReference type="ARBA" id="ARBA00022833"/>
    </source>
</evidence>
<dbReference type="GO" id="GO:0031418">
    <property type="term" value="F:L-ascorbic acid binding"/>
    <property type="evidence" value="ECO:0007669"/>
    <property type="project" value="UniProtKB-KW"/>
</dbReference>
<dbReference type="SUPFAM" id="SSF144232">
    <property type="entry name" value="HIT/MYND zinc finger-like"/>
    <property type="match status" value="1"/>
</dbReference>
<evidence type="ECO:0000259" key="15">
    <source>
        <dbReference type="PROSITE" id="PS50235"/>
    </source>
</evidence>
<evidence type="ECO:0000259" key="16">
    <source>
        <dbReference type="PROSITE" id="PS50245"/>
    </source>
</evidence>
<dbReference type="PROSITE" id="PS50235">
    <property type="entry name" value="USP_3"/>
    <property type="match status" value="1"/>
</dbReference>
<dbReference type="EMBL" id="JBBHLL010000428">
    <property type="protein sequence ID" value="KAK7803208.1"/>
    <property type="molecule type" value="Genomic_DNA"/>
</dbReference>
<dbReference type="Gene3D" id="2.30.30.190">
    <property type="entry name" value="CAP Gly-rich-like domain"/>
    <property type="match status" value="3"/>
</dbReference>
<accession>A0AAW0HKC0</accession>
<dbReference type="PROSITE" id="PS50865">
    <property type="entry name" value="ZF_MYND_2"/>
    <property type="match status" value="1"/>
</dbReference>
<dbReference type="PROSITE" id="PS51471">
    <property type="entry name" value="FE2OG_OXY"/>
    <property type="match status" value="1"/>
</dbReference>
<dbReference type="GO" id="GO:0160082">
    <property type="term" value="F:hypoxia-inducible factor-proline dioxygenase activity"/>
    <property type="evidence" value="ECO:0007669"/>
    <property type="project" value="UniProtKB-EC"/>
</dbReference>
<dbReference type="InterPro" id="IPR044862">
    <property type="entry name" value="Pro_4_hyd_alph_FE2OG_OXY"/>
</dbReference>
<feature type="domain" description="CAP-Gly" evidence="16">
    <location>
        <begin position="170"/>
        <end position="208"/>
    </location>
</feature>
<feature type="domain" description="Fe2OG dioxygenase" evidence="18">
    <location>
        <begin position="1033"/>
        <end position="1134"/>
    </location>
</feature>
<keyword evidence="9" id="KW-0223">Dioxygenase</keyword>
<evidence type="ECO:0000256" key="11">
    <source>
        <dbReference type="ARBA" id="ARBA00023004"/>
    </source>
</evidence>
<dbReference type="PROSITE" id="PS00845">
    <property type="entry name" value="CAP_GLY_1"/>
    <property type="match status" value="1"/>
</dbReference>
<dbReference type="Gene3D" id="6.10.140.2220">
    <property type="match status" value="1"/>
</dbReference>
<keyword evidence="6" id="KW-0378">Hydrolase</keyword>
<comment type="catalytic activity">
    <reaction evidence="1">
        <text>Thiol-dependent hydrolysis of ester, thioester, amide, peptide and isopeptide bonds formed by the C-terminal Gly of ubiquitin (a 76-residue protein attached to proteins as an intracellular targeting signal).</text>
        <dbReference type="EC" id="3.4.19.12"/>
    </reaction>
</comment>
<dbReference type="InterPro" id="IPR028889">
    <property type="entry name" value="USP"/>
</dbReference>
<dbReference type="Pfam" id="PF16607">
    <property type="entry name" value="CYLD_phos_site"/>
    <property type="match status" value="1"/>
</dbReference>
<evidence type="ECO:0000256" key="14">
    <source>
        <dbReference type="SAM" id="MobiDB-lite"/>
    </source>
</evidence>
<dbReference type="PANTHER" id="PTHR12907">
    <property type="entry name" value="EGL NINE HOMOLOG-RELATED"/>
    <property type="match status" value="1"/>
</dbReference>